<dbReference type="InterPro" id="IPR055217">
    <property type="entry name" value="TPR_EMC2"/>
</dbReference>
<protein>
    <recommendedName>
        <fullName evidence="3">ER membrane protein complex subunit 2</fullName>
    </recommendedName>
</protein>
<evidence type="ECO:0000313" key="5">
    <source>
        <dbReference type="EMBL" id="CAG9290063.1"/>
    </source>
</evidence>
<keyword evidence="3" id="KW-0472">Membrane</keyword>
<comment type="function">
    <text evidence="3">Part of the endoplasmic reticulum membrane protein complex (EMC) that enables the energy-independent insertion into endoplasmic reticulum membranes of newly synthesized membrane proteins.</text>
</comment>
<dbReference type="Gene3D" id="1.25.40.10">
    <property type="entry name" value="Tetratricopeptide repeat domain"/>
    <property type="match status" value="1"/>
</dbReference>
<evidence type="ECO:0000259" key="4">
    <source>
        <dbReference type="Pfam" id="PF22890"/>
    </source>
</evidence>
<feature type="non-terminal residue" evidence="5">
    <location>
        <position position="186"/>
    </location>
</feature>
<dbReference type="AlphaFoldDB" id="A0A8J9TVU8"/>
<dbReference type="EMBL" id="OU594946">
    <property type="protein sequence ID" value="CAG9290063.1"/>
    <property type="molecule type" value="Genomic_DNA"/>
</dbReference>
<proteinExistence type="inferred from homology"/>
<evidence type="ECO:0000256" key="3">
    <source>
        <dbReference type="RuleBase" id="RU367091"/>
    </source>
</evidence>
<accession>A0A8J9TVU8</accession>
<comment type="subunit">
    <text evidence="3">Component of the ER membrane protein complex (EMC).</text>
</comment>
<gene>
    <name evidence="5" type="ORF">PTTT1_LOCUS43614</name>
</gene>
<dbReference type="InterPro" id="IPR011990">
    <property type="entry name" value="TPR-like_helical_dom_sf"/>
</dbReference>
<dbReference type="Proteomes" id="UP000836788">
    <property type="component" value="Chromosome 5"/>
</dbReference>
<keyword evidence="1" id="KW-0677">Repeat</keyword>
<feature type="domain" description="EMC2 TPR-like" evidence="4">
    <location>
        <begin position="40"/>
        <end position="148"/>
    </location>
</feature>
<sequence length="186" mass="20342">AVLEQVCLGALDAHDPGTAEVCLDKLKAAGIAKESTRFRRLLARCLEGAEDYAGAEIIYDDLLKESPANLQALKRKYCMLKAQVGKEVESMEALNVYLKQVYADSGAWYEMARLRKELGDFKGAAFALEEVILGVPSDAKMHVELAECYATIGGMENLLSARKHMAQALELDATDRRAQFGLVSVA</sequence>
<dbReference type="InterPro" id="IPR039856">
    <property type="entry name" value="EMC2-like"/>
</dbReference>
<name>A0A8J9TVU8_PHATR</name>
<keyword evidence="2" id="KW-0802">TPR repeat</keyword>
<reference evidence="5" key="1">
    <citation type="submission" date="2022-02" db="EMBL/GenBank/DDBJ databases">
        <authorList>
            <person name="Giguere J D."/>
        </authorList>
    </citation>
    <scope>NUCLEOTIDE SEQUENCE</scope>
    <source>
        <strain evidence="5">CCAP 1055/1</strain>
    </source>
</reference>
<comment type="subcellular location">
    <subcellularLocation>
        <location evidence="3">Endoplasmic reticulum membrane</location>
        <topology evidence="3">Peripheral membrane protein</topology>
        <orientation evidence="3">Cytoplasmic side</orientation>
    </subcellularLocation>
</comment>
<comment type="similarity">
    <text evidence="3">Belongs to the EMC2 family.</text>
</comment>
<dbReference type="SUPFAM" id="SSF48452">
    <property type="entry name" value="TPR-like"/>
    <property type="match status" value="1"/>
</dbReference>
<dbReference type="PANTHER" id="PTHR12760">
    <property type="entry name" value="TETRATRICOPEPTIDE REPEAT PROTEIN"/>
    <property type="match status" value="1"/>
</dbReference>
<dbReference type="Pfam" id="PF22890">
    <property type="entry name" value="TPR_EMC2"/>
    <property type="match status" value="1"/>
</dbReference>
<keyword evidence="3" id="KW-0256">Endoplasmic reticulum</keyword>
<evidence type="ECO:0000256" key="1">
    <source>
        <dbReference type="ARBA" id="ARBA00022737"/>
    </source>
</evidence>
<organism evidence="5">
    <name type="scientific">Phaeodactylum tricornutum</name>
    <name type="common">Diatom</name>
    <dbReference type="NCBI Taxonomy" id="2850"/>
    <lineage>
        <taxon>Eukaryota</taxon>
        <taxon>Sar</taxon>
        <taxon>Stramenopiles</taxon>
        <taxon>Ochrophyta</taxon>
        <taxon>Bacillariophyta</taxon>
        <taxon>Bacillariophyceae</taxon>
        <taxon>Bacillariophycidae</taxon>
        <taxon>Naviculales</taxon>
        <taxon>Phaeodactylaceae</taxon>
        <taxon>Phaeodactylum</taxon>
    </lineage>
</organism>
<feature type="non-terminal residue" evidence="5">
    <location>
        <position position="1"/>
    </location>
</feature>
<dbReference type="GO" id="GO:0072546">
    <property type="term" value="C:EMC complex"/>
    <property type="evidence" value="ECO:0007669"/>
    <property type="project" value="UniProtKB-UniRule"/>
</dbReference>
<evidence type="ECO:0000256" key="2">
    <source>
        <dbReference type="ARBA" id="ARBA00022803"/>
    </source>
</evidence>